<feature type="domain" description="Carrier" evidence="3">
    <location>
        <begin position="14"/>
        <end position="87"/>
    </location>
</feature>
<dbReference type="PROSITE" id="PS50075">
    <property type="entry name" value="CARRIER"/>
    <property type="match status" value="1"/>
</dbReference>
<organism evidence="4 5">
    <name type="scientific">Streptomyces prasinus</name>
    <dbReference type="NCBI Taxonomy" id="67345"/>
    <lineage>
        <taxon>Bacteria</taxon>
        <taxon>Bacillati</taxon>
        <taxon>Actinomycetota</taxon>
        <taxon>Actinomycetes</taxon>
        <taxon>Kitasatosporales</taxon>
        <taxon>Streptomycetaceae</taxon>
        <taxon>Streptomyces</taxon>
    </lineage>
</organism>
<keyword evidence="1" id="KW-0596">Phosphopantetheine</keyword>
<dbReference type="Gene3D" id="1.10.1200.10">
    <property type="entry name" value="ACP-like"/>
    <property type="match status" value="1"/>
</dbReference>
<dbReference type="InterPro" id="IPR020806">
    <property type="entry name" value="PKS_PP-bd"/>
</dbReference>
<evidence type="ECO:0000313" key="5">
    <source>
        <dbReference type="Proteomes" id="UP000326041"/>
    </source>
</evidence>
<name>A0ABX6AUF3_9ACTN</name>
<accession>A0ABX6AUF3</accession>
<dbReference type="SMART" id="SM00823">
    <property type="entry name" value="PKS_PP"/>
    <property type="match status" value="1"/>
</dbReference>
<evidence type="ECO:0000256" key="2">
    <source>
        <dbReference type="ARBA" id="ARBA00022553"/>
    </source>
</evidence>
<gene>
    <name evidence="4" type="ORF">CP972_11160</name>
</gene>
<evidence type="ECO:0000313" key="4">
    <source>
        <dbReference type="EMBL" id="QEV06164.1"/>
    </source>
</evidence>
<reference evidence="4 5" key="1">
    <citation type="submission" date="2017-09" db="EMBL/GenBank/DDBJ databases">
        <authorList>
            <person name="Lee N."/>
            <person name="Cho B.-K."/>
        </authorList>
    </citation>
    <scope>NUCLEOTIDE SEQUENCE [LARGE SCALE GENOMIC DNA]</scope>
    <source>
        <strain evidence="4 5">ATCC 13879</strain>
    </source>
</reference>
<dbReference type="Proteomes" id="UP000326041">
    <property type="component" value="Chromosome"/>
</dbReference>
<dbReference type="InterPro" id="IPR009081">
    <property type="entry name" value="PP-bd_ACP"/>
</dbReference>
<proteinExistence type="predicted"/>
<keyword evidence="5" id="KW-1185">Reference proteome</keyword>
<keyword evidence="2" id="KW-0597">Phosphoprotein</keyword>
<dbReference type="EMBL" id="CP023697">
    <property type="protein sequence ID" value="QEV06164.1"/>
    <property type="molecule type" value="Genomic_DNA"/>
</dbReference>
<evidence type="ECO:0000256" key="1">
    <source>
        <dbReference type="ARBA" id="ARBA00022450"/>
    </source>
</evidence>
<dbReference type="SUPFAM" id="SSF47336">
    <property type="entry name" value="ACP-like"/>
    <property type="match status" value="1"/>
</dbReference>
<evidence type="ECO:0000259" key="3">
    <source>
        <dbReference type="PROSITE" id="PS50075"/>
    </source>
</evidence>
<dbReference type="Pfam" id="PF00550">
    <property type="entry name" value="PP-binding"/>
    <property type="match status" value="1"/>
</dbReference>
<sequence>MSELMLMPVHERREIIEGLVVRELKSALFMTDEDELPLEAGFFDLGLTSLKMSEVKATLEQELECEIQTTVLFRRPTPGQLIDHLTD</sequence>
<protein>
    <submittedName>
        <fullName evidence="4">Acyl carrier protein</fullName>
    </submittedName>
</protein>
<dbReference type="InterPro" id="IPR036736">
    <property type="entry name" value="ACP-like_sf"/>
</dbReference>